<sequence length="328" mass="35304">MAVLSTLLHATAFKSPFLSTLVPSIGLAYAIQAAVAVPSIIAQSERFYDLSGSLTYLSCTALSLYLPTIRARYAAAALGSVKPAWPSVLGALRGVQGAGLNWRQVALSAAVGLWATRLGTYLFRRISADGSDSRFDKIRTSPPSFAVAFFAQATWVSLCLMPVLAINSLPASVFSALPAAVGITDIIGLLLYIGGLSFEVTADRQKDSWVQEKKQKKHEEDFLTRGLWSKSRHPNYFGESTLWTGIATTAAGVLMSNVGQVGMGLGGWGIAGKAIALGMCGVSPAFVSFLLLKVSGVPMSEGKYDKRYGDREDYQKWKRETPMFIPKF</sequence>
<evidence type="ECO:0008006" key="4">
    <source>
        <dbReference type="Google" id="ProtNLM"/>
    </source>
</evidence>
<dbReference type="GO" id="GO:0016020">
    <property type="term" value="C:membrane"/>
    <property type="evidence" value="ECO:0007669"/>
    <property type="project" value="TreeGrafter"/>
</dbReference>
<feature type="transmembrane region" description="Helical" evidence="1">
    <location>
        <begin position="172"/>
        <end position="196"/>
    </location>
</feature>
<evidence type="ECO:0000313" key="3">
    <source>
        <dbReference type="Proteomes" id="UP001166286"/>
    </source>
</evidence>
<keyword evidence="1" id="KW-0472">Membrane</keyword>
<feature type="transmembrane region" description="Helical" evidence="1">
    <location>
        <begin position="240"/>
        <end position="258"/>
    </location>
</feature>
<feature type="transmembrane region" description="Helical" evidence="1">
    <location>
        <begin position="270"/>
        <end position="292"/>
    </location>
</feature>
<dbReference type="PANTHER" id="PTHR32251">
    <property type="entry name" value="3-OXO-5-ALPHA-STEROID 4-DEHYDROGENASE"/>
    <property type="match status" value="1"/>
</dbReference>
<keyword evidence="3" id="KW-1185">Reference proteome</keyword>
<gene>
    <name evidence="2" type="ORF">JMJ35_003790</name>
</gene>
<dbReference type="AlphaFoldDB" id="A0AA39R377"/>
<feature type="transmembrane region" description="Helical" evidence="1">
    <location>
        <begin position="144"/>
        <end position="166"/>
    </location>
</feature>
<keyword evidence="1" id="KW-1133">Transmembrane helix</keyword>
<organism evidence="2 3">
    <name type="scientific">Cladonia borealis</name>
    <dbReference type="NCBI Taxonomy" id="184061"/>
    <lineage>
        <taxon>Eukaryota</taxon>
        <taxon>Fungi</taxon>
        <taxon>Dikarya</taxon>
        <taxon>Ascomycota</taxon>
        <taxon>Pezizomycotina</taxon>
        <taxon>Lecanoromycetes</taxon>
        <taxon>OSLEUM clade</taxon>
        <taxon>Lecanoromycetidae</taxon>
        <taxon>Lecanorales</taxon>
        <taxon>Lecanorineae</taxon>
        <taxon>Cladoniaceae</taxon>
        <taxon>Cladonia</taxon>
    </lineage>
</organism>
<name>A0AA39R377_9LECA</name>
<dbReference type="Gene3D" id="1.20.120.1630">
    <property type="match status" value="1"/>
</dbReference>
<keyword evidence="1" id="KW-0812">Transmembrane</keyword>
<evidence type="ECO:0000313" key="2">
    <source>
        <dbReference type="EMBL" id="KAK0514068.1"/>
    </source>
</evidence>
<proteinExistence type="predicted"/>
<accession>A0AA39R377</accession>
<dbReference type="EMBL" id="JAFEKC020000006">
    <property type="protein sequence ID" value="KAK0514068.1"/>
    <property type="molecule type" value="Genomic_DNA"/>
</dbReference>
<dbReference type="Pfam" id="PF06966">
    <property type="entry name" value="DUF1295"/>
    <property type="match status" value="1"/>
</dbReference>
<dbReference type="InterPro" id="IPR010721">
    <property type="entry name" value="UstE-like"/>
</dbReference>
<dbReference type="PANTHER" id="PTHR32251:SF17">
    <property type="entry name" value="STEROID 5-ALPHA REDUCTASE C-TERMINAL DOMAIN-CONTAINING PROTEIN"/>
    <property type="match status" value="1"/>
</dbReference>
<evidence type="ECO:0000256" key="1">
    <source>
        <dbReference type="SAM" id="Phobius"/>
    </source>
</evidence>
<protein>
    <recommendedName>
        <fullName evidence="4">Steroid 5-alpha reductase C-terminal domain-containing protein</fullName>
    </recommendedName>
</protein>
<reference evidence="2" key="1">
    <citation type="submission" date="2023-03" db="EMBL/GenBank/DDBJ databases">
        <title>Complete genome of Cladonia borealis.</title>
        <authorList>
            <person name="Park H."/>
        </authorList>
    </citation>
    <scope>NUCLEOTIDE SEQUENCE</scope>
    <source>
        <strain evidence="2">ANT050790</strain>
    </source>
</reference>
<dbReference type="Proteomes" id="UP001166286">
    <property type="component" value="Unassembled WGS sequence"/>
</dbReference>
<comment type="caution">
    <text evidence="2">The sequence shown here is derived from an EMBL/GenBank/DDBJ whole genome shotgun (WGS) entry which is preliminary data.</text>
</comment>